<dbReference type="GO" id="GO:0031624">
    <property type="term" value="F:ubiquitin conjugating enzyme binding"/>
    <property type="evidence" value="ECO:0007669"/>
    <property type="project" value="TreeGrafter"/>
</dbReference>
<dbReference type="GO" id="GO:0000209">
    <property type="term" value="P:protein polyubiquitination"/>
    <property type="evidence" value="ECO:0007669"/>
    <property type="project" value="TreeGrafter"/>
</dbReference>
<evidence type="ECO:0000313" key="3">
    <source>
        <dbReference type="Proteomes" id="UP001295740"/>
    </source>
</evidence>
<proteinExistence type="predicted"/>
<dbReference type="PANTHER" id="PTHR31531">
    <property type="entry name" value="E3 UBIQUITIN-PROTEIN LIGASE E3D FAMILY MEMBER"/>
    <property type="match status" value="1"/>
</dbReference>
<comment type="caution">
    <text evidence="2">The sequence shown here is derived from an EMBL/GenBank/DDBJ whole genome shotgun (WGS) entry which is preliminary data.</text>
</comment>
<dbReference type="Pfam" id="PF09814">
    <property type="entry name" value="HECT_2"/>
    <property type="match status" value="1"/>
</dbReference>
<dbReference type="GO" id="GO:0030332">
    <property type="term" value="F:cyclin binding"/>
    <property type="evidence" value="ECO:0007669"/>
    <property type="project" value="TreeGrafter"/>
</dbReference>
<organism evidence="2 3">
    <name type="scientific">Anthostomella pinea</name>
    <dbReference type="NCBI Taxonomy" id="933095"/>
    <lineage>
        <taxon>Eukaryota</taxon>
        <taxon>Fungi</taxon>
        <taxon>Dikarya</taxon>
        <taxon>Ascomycota</taxon>
        <taxon>Pezizomycotina</taxon>
        <taxon>Sordariomycetes</taxon>
        <taxon>Xylariomycetidae</taxon>
        <taxon>Xylariales</taxon>
        <taxon>Xylariaceae</taxon>
        <taxon>Anthostomella</taxon>
    </lineage>
</organism>
<dbReference type="PANTHER" id="PTHR31531:SF2">
    <property type="entry name" value="E3 UBIQUITIN-PROTEIN LIGASE E3D"/>
    <property type="match status" value="1"/>
</dbReference>
<dbReference type="Proteomes" id="UP001295740">
    <property type="component" value="Unassembled WGS sequence"/>
</dbReference>
<evidence type="ECO:0000256" key="1">
    <source>
        <dbReference type="SAM" id="MobiDB-lite"/>
    </source>
</evidence>
<gene>
    <name evidence="2" type="ORF">KHLLAP_LOCUS14294</name>
</gene>
<dbReference type="GO" id="GO:0000151">
    <property type="term" value="C:ubiquitin ligase complex"/>
    <property type="evidence" value="ECO:0007669"/>
    <property type="project" value="TreeGrafter"/>
</dbReference>
<protein>
    <submittedName>
        <fullName evidence="2">Uu.00g019450.m01.CDS01</fullName>
    </submittedName>
</protein>
<name>A0AAI8VTG2_9PEZI</name>
<dbReference type="GO" id="GO:0043161">
    <property type="term" value="P:proteasome-mediated ubiquitin-dependent protein catabolic process"/>
    <property type="evidence" value="ECO:0007669"/>
    <property type="project" value="TreeGrafter"/>
</dbReference>
<dbReference type="GO" id="GO:0005829">
    <property type="term" value="C:cytosol"/>
    <property type="evidence" value="ECO:0007669"/>
    <property type="project" value="TreeGrafter"/>
</dbReference>
<feature type="region of interest" description="Disordered" evidence="1">
    <location>
        <begin position="202"/>
        <end position="227"/>
    </location>
</feature>
<accession>A0AAI8VTG2</accession>
<dbReference type="GO" id="GO:0051865">
    <property type="term" value="P:protein autoubiquitination"/>
    <property type="evidence" value="ECO:0007669"/>
    <property type="project" value="TreeGrafter"/>
</dbReference>
<dbReference type="EMBL" id="CAUWAG010000020">
    <property type="protein sequence ID" value="CAJ2513826.1"/>
    <property type="molecule type" value="Genomic_DNA"/>
</dbReference>
<dbReference type="GO" id="GO:0006513">
    <property type="term" value="P:protein monoubiquitination"/>
    <property type="evidence" value="ECO:0007669"/>
    <property type="project" value="TreeGrafter"/>
</dbReference>
<keyword evidence="3" id="KW-1185">Reference proteome</keyword>
<dbReference type="AlphaFoldDB" id="A0AAI8VTG2"/>
<dbReference type="InterPro" id="IPR019193">
    <property type="entry name" value="UBQ-conj_enz_E2-bd_prot"/>
</dbReference>
<feature type="compositionally biased region" description="Polar residues" evidence="1">
    <location>
        <begin position="210"/>
        <end position="227"/>
    </location>
</feature>
<dbReference type="GO" id="GO:0061630">
    <property type="term" value="F:ubiquitin protein ligase activity"/>
    <property type="evidence" value="ECO:0007669"/>
    <property type="project" value="TreeGrafter"/>
</dbReference>
<evidence type="ECO:0000313" key="2">
    <source>
        <dbReference type="EMBL" id="CAJ2513826.1"/>
    </source>
</evidence>
<sequence>MPSTPHRILIYAELLSNIRQVSAGCTLHTPSTSGTKATVSPDGLSLTIDHDGLKEGILLPGRVTSPPQLPLPKTGSTSLSWRLPLAGTTNGRIGNASEETVPWSADDLEPASTISCRACSAAIVNAGVLQVWKDLPSENWAEMMEFWHCHKPDHKHGNGDGDEHLATRGYGASSRISAQPGVGFVDLTSFLLSETDVLESAVTPPVSKSMEASNGKPENSTQSTTGAENSIIHCNSCKSQLGVRNGEASSISLFKWQVSINERNPQAATTTKTPSLPQCVSAMLLATMARSGCSKSIILPMKTQSPSVPNGAQAKRSRSLLNIWVFNGNITFSSTQDSSSPVNAVKVLYRMVSQEEAEKMLDSMTSDVQDISLPAEATDLVIELLEKSNGFVPQSDRRFKEWTIGLLEKWNGGAG</sequence>
<reference evidence="2" key="1">
    <citation type="submission" date="2023-10" db="EMBL/GenBank/DDBJ databases">
        <authorList>
            <person name="Hackl T."/>
        </authorList>
    </citation>
    <scope>NUCLEOTIDE SEQUENCE</scope>
</reference>
<dbReference type="GO" id="GO:0005634">
    <property type="term" value="C:nucleus"/>
    <property type="evidence" value="ECO:0007669"/>
    <property type="project" value="TreeGrafter"/>
</dbReference>